<dbReference type="PANTHER" id="PTHR10724">
    <property type="entry name" value="30S RIBOSOMAL PROTEIN S1"/>
    <property type="match status" value="1"/>
</dbReference>
<comment type="similarity">
    <text evidence="1">Belongs to the bacterial ribosomal protein bS1 family.</text>
</comment>
<dbReference type="Gene3D" id="2.40.50.140">
    <property type="entry name" value="Nucleic acid-binding proteins"/>
    <property type="match status" value="3"/>
</dbReference>
<dbReference type="EMBL" id="CP001287">
    <property type="protein sequence ID" value="ACK64516.1"/>
    <property type="molecule type" value="Genomic_DNA"/>
</dbReference>
<comment type="function">
    <text evidence="4">Binds mRNA; thus facilitating recognition of the initiation point. It is needed to translate mRNA with a short Shine-Dalgarno (SD) purine-rich sequence.</text>
</comment>
<feature type="domain" description="S1 motif" evidence="5">
    <location>
        <begin position="199"/>
        <end position="267"/>
    </location>
</feature>
<dbReference type="HOGENOM" id="CLU_015805_0_1_3"/>
<name>B7JUD6_RIPO1</name>
<accession>B7JUD6</accession>
<protein>
    <submittedName>
        <fullName evidence="6">RNA binding S1 domain protein</fullName>
    </submittedName>
</protein>
<dbReference type="InterPro" id="IPR012340">
    <property type="entry name" value="NA-bd_OB-fold"/>
</dbReference>
<dbReference type="GO" id="GO:0005840">
    <property type="term" value="C:ribosome"/>
    <property type="evidence" value="ECO:0007669"/>
    <property type="project" value="UniProtKB-KW"/>
</dbReference>
<dbReference type="PRINTS" id="PR00681">
    <property type="entry name" value="RIBOSOMALS1"/>
</dbReference>
<dbReference type="InterPro" id="IPR050437">
    <property type="entry name" value="Ribos_protein_bS1-like"/>
</dbReference>
<dbReference type="InterPro" id="IPR003029">
    <property type="entry name" value="S1_domain"/>
</dbReference>
<feature type="domain" description="S1 motif" evidence="5">
    <location>
        <begin position="121"/>
        <end position="185"/>
    </location>
</feature>
<dbReference type="GO" id="GO:1990904">
    <property type="term" value="C:ribonucleoprotein complex"/>
    <property type="evidence" value="ECO:0007669"/>
    <property type="project" value="UniProtKB-KW"/>
</dbReference>
<evidence type="ECO:0000259" key="5">
    <source>
        <dbReference type="PROSITE" id="PS50126"/>
    </source>
</evidence>
<dbReference type="OrthoDB" id="9804077at2"/>
<dbReference type="CDD" id="cd04465">
    <property type="entry name" value="S1_RPS1_repeat_ec2_hs2"/>
    <property type="match status" value="1"/>
</dbReference>
<evidence type="ECO:0000256" key="3">
    <source>
        <dbReference type="ARBA" id="ARBA00023274"/>
    </source>
</evidence>
<gene>
    <name evidence="6" type="ordered locus">PCC8801_0419</name>
</gene>
<evidence type="ECO:0000256" key="4">
    <source>
        <dbReference type="ARBA" id="ARBA00025604"/>
    </source>
</evidence>
<dbReference type="FunFam" id="2.40.50.140:FF:000102">
    <property type="entry name" value="30S ribosomal protein S1"/>
    <property type="match status" value="1"/>
</dbReference>
<dbReference type="InterPro" id="IPR035104">
    <property type="entry name" value="Ribosomal_protein_S1-like"/>
</dbReference>
<evidence type="ECO:0000256" key="1">
    <source>
        <dbReference type="ARBA" id="ARBA00006767"/>
    </source>
</evidence>
<sequence length="302" mass="33330">MTSDSTSRKSSQISFSMDDFAKALDQHDYTFEKGQVVRGTVVQHTSDGAYVDIGGKSSGFVPLREASLDSTPNLAEVLPLNEEAEFLIISDQNSEGQVKLSCRQLQLQQAWEKVAEIAETGKTVQMRVIGTNKGGVIGDVEGLRGFIPRSHLLEKDNLDALVGQLLTANFLEVNPDDNKLVLSQRRVIMAAQMDKITAGNLITGKVAKIQPYGIFVDLNGVTGLLHITQISGLRIDDLNTLFKFGQEIQVMILNIDEYKGRISLSTKVLENYPGEILEQFDEVMKTASARVEQALEKLQKEE</sequence>
<organism evidence="6 7">
    <name type="scientific">Rippkaea orientalis (strain PCC 8801 / RF-1)</name>
    <name type="common">Cyanothece sp. (strain PCC 8801)</name>
    <dbReference type="NCBI Taxonomy" id="41431"/>
    <lineage>
        <taxon>Bacteria</taxon>
        <taxon>Bacillati</taxon>
        <taxon>Cyanobacteriota</taxon>
        <taxon>Cyanophyceae</taxon>
        <taxon>Oscillatoriophycideae</taxon>
        <taxon>Chroococcales</taxon>
        <taxon>Aphanothecaceae</taxon>
        <taxon>Rippkaea</taxon>
        <taxon>Rippkaea orientalis</taxon>
    </lineage>
</organism>
<keyword evidence="7" id="KW-1185">Reference proteome</keyword>
<keyword evidence="2" id="KW-0689">Ribosomal protein</keyword>
<dbReference type="KEGG" id="cyp:PCC8801_0419"/>
<dbReference type="Pfam" id="PF00575">
    <property type="entry name" value="S1"/>
    <property type="match status" value="3"/>
</dbReference>
<evidence type="ECO:0000313" key="6">
    <source>
        <dbReference type="EMBL" id="ACK64516.1"/>
    </source>
</evidence>
<reference evidence="7" key="1">
    <citation type="journal article" date="2011" name="MBio">
        <title>Novel metabolic attributes of the genus Cyanothece, comprising a group of unicellular nitrogen-fixing Cyanobacteria.</title>
        <authorList>
            <person name="Bandyopadhyay A."/>
            <person name="Elvitigala T."/>
            <person name="Welsh E."/>
            <person name="Stockel J."/>
            <person name="Liberton M."/>
            <person name="Min H."/>
            <person name="Sherman L.A."/>
            <person name="Pakrasi H.B."/>
        </authorList>
    </citation>
    <scope>NUCLEOTIDE SEQUENCE [LARGE SCALE GENOMIC DNA]</scope>
    <source>
        <strain evidence="7">PCC 8801</strain>
    </source>
</reference>
<dbReference type="GO" id="GO:0003735">
    <property type="term" value="F:structural constituent of ribosome"/>
    <property type="evidence" value="ECO:0007669"/>
    <property type="project" value="TreeGrafter"/>
</dbReference>
<dbReference type="PROSITE" id="PS50126">
    <property type="entry name" value="S1"/>
    <property type="match status" value="3"/>
</dbReference>
<dbReference type="STRING" id="41431.PCC8801_0419"/>
<dbReference type="eggNOG" id="COG0539">
    <property type="taxonomic scope" value="Bacteria"/>
</dbReference>
<evidence type="ECO:0000256" key="2">
    <source>
        <dbReference type="ARBA" id="ARBA00022980"/>
    </source>
</evidence>
<keyword evidence="3" id="KW-0687">Ribonucleoprotein</keyword>
<dbReference type="Proteomes" id="UP000008204">
    <property type="component" value="Chromosome"/>
</dbReference>
<dbReference type="SMART" id="SM00316">
    <property type="entry name" value="S1"/>
    <property type="match status" value="3"/>
</dbReference>
<dbReference type="GO" id="GO:0006412">
    <property type="term" value="P:translation"/>
    <property type="evidence" value="ECO:0007669"/>
    <property type="project" value="TreeGrafter"/>
</dbReference>
<dbReference type="SUPFAM" id="SSF50249">
    <property type="entry name" value="Nucleic acid-binding proteins"/>
    <property type="match status" value="3"/>
</dbReference>
<dbReference type="RefSeq" id="WP_012593793.1">
    <property type="nucleotide sequence ID" value="NC_011726.1"/>
</dbReference>
<dbReference type="PANTHER" id="PTHR10724:SF7">
    <property type="entry name" value="SMALL RIBOSOMAL SUBUNIT PROTEIN BS1C"/>
    <property type="match status" value="1"/>
</dbReference>
<proteinExistence type="inferred from homology"/>
<dbReference type="GO" id="GO:0003729">
    <property type="term" value="F:mRNA binding"/>
    <property type="evidence" value="ECO:0007669"/>
    <property type="project" value="TreeGrafter"/>
</dbReference>
<dbReference type="CDD" id="cd05687">
    <property type="entry name" value="S1_RPS1_repeat_ec1_hs1"/>
    <property type="match status" value="1"/>
</dbReference>
<feature type="domain" description="S1 motif" evidence="5">
    <location>
        <begin position="34"/>
        <end position="103"/>
    </location>
</feature>
<dbReference type="FunFam" id="2.40.50.140:FF:000103">
    <property type="entry name" value="protein RRP5 homolog"/>
    <property type="match status" value="1"/>
</dbReference>
<evidence type="ECO:0000313" key="7">
    <source>
        <dbReference type="Proteomes" id="UP000008204"/>
    </source>
</evidence>
<dbReference type="AlphaFoldDB" id="B7JUD6"/>